<dbReference type="EMBL" id="JANGCN010000016">
    <property type="protein sequence ID" value="MCQ5153293.1"/>
    <property type="molecule type" value="Genomic_DNA"/>
</dbReference>
<dbReference type="AlphaFoldDB" id="A0AAW6EE33"/>
<dbReference type="SUPFAM" id="SSF47413">
    <property type="entry name" value="lambda repressor-like DNA-binding domains"/>
    <property type="match status" value="1"/>
</dbReference>
<dbReference type="RefSeq" id="WP_195388711.1">
    <property type="nucleotide sequence ID" value="NZ_DAWEGH010000055.1"/>
</dbReference>
<evidence type="ECO:0000313" key="4">
    <source>
        <dbReference type="EMBL" id="MDB8745084.1"/>
    </source>
</evidence>
<dbReference type="PANTHER" id="PTHR46797">
    <property type="entry name" value="HTH-TYPE TRANSCRIPTIONAL REGULATOR"/>
    <property type="match status" value="1"/>
</dbReference>
<evidence type="ECO:0000313" key="5">
    <source>
        <dbReference type="Proteomes" id="UP001211015"/>
    </source>
</evidence>
<keyword evidence="1" id="KW-0238">DNA-binding</keyword>
<name>A0AAW6EE33_9FIRM</name>
<dbReference type="InterPro" id="IPR001387">
    <property type="entry name" value="Cro/C1-type_HTH"/>
</dbReference>
<protein>
    <submittedName>
        <fullName evidence="3">Helix-turn-helix domain-containing protein</fullName>
    </submittedName>
    <submittedName>
        <fullName evidence="4">Helix-turn-helix transcriptional regulator</fullName>
    </submittedName>
</protein>
<dbReference type="Proteomes" id="UP001206236">
    <property type="component" value="Unassembled WGS sequence"/>
</dbReference>
<dbReference type="SMART" id="SM00530">
    <property type="entry name" value="HTH_XRE"/>
    <property type="match status" value="1"/>
</dbReference>
<accession>A0AAW6EE33</accession>
<dbReference type="Proteomes" id="UP001211015">
    <property type="component" value="Unassembled WGS sequence"/>
</dbReference>
<evidence type="ECO:0000256" key="1">
    <source>
        <dbReference type="ARBA" id="ARBA00023125"/>
    </source>
</evidence>
<dbReference type="GO" id="GO:0003700">
    <property type="term" value="F:DNA-binding transcription factor activity"/>
    <property type="evidence" value="ECO:0007669"/>
    <property type="project" value="TreeGrafter"/>
</dbReference>
<evidence type="ECO:0000259" key="2">
    <source>
        <dbReference type="PROSITE" id="PS50943"/>
    </source>
</evidence>
<sequence>MNIGERLYYWRNLKQTSVYKLSKISGVSENHIRNLENGKKQPTIKTLQAITDGLNITLSEFFNTENNDITYLSDGEKRILDFYRRLPKDKADILINFYEQMSAE</sequence>
<reference evidence="3" key="1">
    <citation type="submission" date="2022-06" db="EMBL/GenBank/DDBJ databases">
        <title>Isolation of gut microbiota from human fecal samples.</title>
        <authorList>
            <person name="Pamer E.G."/>
            <person name="Barat B."/>
            <person name="Waligurski E."/>
            <person name="Medina S."/>
            <person name="Paddock L."/>
            <person name="Mostad J."/>
        </authorList>
    </citation>
    <scope>NUCLEOTIDE SEQUENCE</scope>
    <source>
        <strain evidence="3">DFI.5.57</strain>
    </source>
</reference>
<dbReference type="EMBL" id="JAQMLV010000010">
    <property type="protein sequence ID" value="MDB8745084.1"/>
    <property type="molecule type" value="Genomic_DNA"/>
</dbReference>
<reference evidence="4" key="2">
    <citation type="submission" date="2023-01" db="EMBL/GenBank/DDBJ databases">
        <title>Human gut microbiome strain richness.</title>
        <authorList>
            <person name="Chen-Liaw A."/>
        </authorList>
    </citation>
    <scope>NUCLEOTIDE SEQUENCE</scope>
    <source>
        <strain evidence="4">1001275st1_F4_1001275B_160808</strain>
    </source>
</reference>
<dbReference type="Gene3D" id="1.10.260.40">
    <property type="entry name" value="lambda repressor-like DNA-binding domains"/>
    <property type="match status" value="1"/>
</dbReference>
<dbReference type="InterPro" id="IPR050807">
    <property type="entry name" value="TransReg_Diox_bact_type"/>
</dbReference>
<gene>
    <name evidence="3" type="ORF">NE632_08210</name>
    <name evidence="4" type="ORF">PNU62_08665</name>
</gene>
<dbReference type="PANTHER" id="PTHR46797:SF1">
    <property type="entry name" value="METHYLPHOSPHONATE SYNTHASE"/>
    <property type="match status" value="1"/>
</dbReference>
<dbReference type="InterPro" id="IPR010982">
    <property type="entry name" value="Lambda_DNA-bd_dom_sf"/>
</dbReference>
<comment type="caution">
    <text evidence="4">The sequence shown here is derived from an EMBL/GenBank/DDBJ whole genome shotgun (WGS) entry which is preliminary data.</text>
</comment>
<dbReference type="GO" id="GO:0003677">
    <property type="term" value="F:DNA binding"/>
    <property type="evidence" value="ECO:0007669"/>
    <property type="project" value="UniProtKB-KW"/>
</dbReference>
<dbReference type="PROSITE" id="PS50943">
    <property type="entry name" value="HTH_CROC1"/>
    <property type="match status" value="1"/>
</dbReference>
<dbReference type="Pfam" id="PF01381">
    <property type="entry name" value="HTH_3"/>
    <property type="match status" value="1"/>
</dbReference>
<dbReference type="GO" id="GO:0005829">
    <property type="term" value="C:cytosol"/>
    <property type="evidence" value="ECO:0007669"/>
    <property type="project" value="TreeGrafter"/>
</dbReference>
<feature type="domain" description="HTH cro/C1-type" evidence="2">
    <location>
        <begin position="7"/>
        <end position="61"/>
    </location>
</feature>
<organism evidence="4 5">
    <name type="scientific">Ruminococcus bicirculans</name>
    <name type="common">ex Wegman et al. 2014</name>
    <dbReference type="NCBI Taxonomy" id="1160721"/>
    <lineage>
        <taxon>Bacteria</taxon>
        <taxon>Bacillati</taxon>
        <taxon>Bacillota</taxon>
        <taxon>Clostridia</taxon>
        <taxon>Eubacteriales</taxon>
        <taxon>Oscillospiraceae</taxon>
        <taxon>Ruminococcus</taxon>
    </lineage>
</organism>
<dbReference type="CDD" id="cd00093">
    <property type="entry name" value="HTH_XRE"/>
    <property type="match status" value="1"/>
</dbReference>
<proteinExistence type="predicted"/>
<evidence type="ECO:0000313" key="3">
    <source>
        <dbReference type="EMBL" id="MCQ5153293.1"/>
    </source>
</evidence>